<dbReference type="Gene3D" id="3.30.420.10">
    <property type="entry name" value="Ribonuclease H-like superfamily/Ribonuclease H"/>
    <property type="match status" value="1"/>
</dbReference>
<comment type="caution">
    <text evidence="2">The sequence shown here is derived from an EMBL/GenBank/DDBJ whole genome shotgun (WGS) entry which is preliminary data.</text>
</comment>
<keyword evidence="3" id="KW-1185">Reference proteome</keyword>
<dbReference type="PANTHER" id="PTHR37984">
    <property type="entry name" value="PROTEIN CBG26694"/>
    <property type="match status" value="1"/>
</dbReference>
<proteinExistence type="predicted"/>
<dbReference type="GO" id="GO:0003676">
    <property type="term" value="F:nucleic acid binding"/>
    <property type="evidence" value="ECO:0007669"/>
    <property type="project" value="InterPro"/>
</dbReference>
<dbReference type="EMBL" id="BGPR01000083">
    <property type="protein sequence ID" value="GBL92082.1"/>
    <property type="molecule type" value="Genomic_DNA"/>
</dbReference>
<gene>
    <name evidence="2" type="primary">KRBA2_24</name>
    <name evidence="2" type="ORF">AVEN_102625_1</name>
</gene>
<dbReference type="OrthoDB" id="6433043at2759"/>
<accession>A0A4Y2BIJ0</accession>
<evidence type="ECO:0000313" key="3">
    <source>
        <dbReference type="Proteomes" id="UP000499080"/>
    </source>
</evidence>
<dbReference type="InterPro" id="IPR050951">
    <property type="entry name" value="Retrovirus_Pol_polyprotein"/>
</dbReference>
<sequence>MDDHLEAMKLRFNDHLYMLKSNKGKNNQLFTREEYNSLIAKVKESKEKTSAKTPEDYQRISRYDIVRIGGDEKLIVKVQNEGDPIVYYTCMEENFQIIHEIHIAIGHGGRNRMMREVKTTYKNITIEMVMIYLNLCEPCQMKQSVPRKGQSVPRKSLIVKPIVSSVLNSRCQVDLIDMQSQADGDFKFIMVYQDHLTKFIQLRALKTNQAEEVACHLLDVFTIFGAPCILQSDNGQEFTSKIIEKVCGMWNELKIVHGKPRLSESQGSVERTNQDIENMLSTWLETNNTKKWSEGIKFIQLMKNRAHHSGIGRSPHEAMFSCKAKVGLGTYLPIDSLSRITSEEDLVLRNESNNDAQLQTAISTEDEDIGAMNDDNKEVGNSSEDLEVITVTSPIKNRTESVSQNEWEQHNTKIKKTDDGKREIKSFIDIEMELRRKQGGLFFCTR</sequence>
<feature type="domain" description="Integrase catalytic" evidence="1">
    <location>
        <begin position="157"/>
        <end position="323"/>
    </location>
</feature>
<dbReference type="AlphaFoldDB" id="A0A4Y2BIJ0"/>
<dbReference type="PANTHER" id="PTHR37984:SF5">
    <property type="entry name" value="PROTEIN NYNRIN-LIKE"/>
    <property type="match status" value="1"/>
</dbReference>
<protein>
    <submittedName>
        <fullName evidence="2">KRAB-A domain-containing protein 2</fullName>
    </submittedName>
</protein>
<evidence type="ECO:0000259" key="1">
    <source>
        <dbReference type="PROSITE" id="PS50994"/>
    </source>
</evidence>
<organism evidence="2 3">
    <name type="scientific">Araneus ventricosus</name>
    <name type="common">Orbweaver spider</name>
    <name type="synonym">Epeira ventricosa</name>
    <dbReference type="NCBI Taxonomy" id="182803"/>
    <lineage>
        <taxon>Eukaryota</taxon>
        <taxon>Metazoa</taxon>
        <taxon>Ecdysozoa</taxon>
        <taxon>Arthropoda</taxon>
        <taxon>Chelicerata</taxon>
        <taxon>Arachnida</taxon>
        <taxon>Araneae</taxon>
        <taxon>Araneomorphae</taxon>
        <taxon>Entelegynae</taxon>
        <taxon>Araneoidea</taxon>
        <taxon>Araneidae</taxon>
        <taxon>Araneus</taxon>
    </lineage>
</organism>
<dbReference type="Proteomes" id="UP000499080">
    <property type="component" value="Unassembled WGS sequence"/>
</dbReference>
<dbReference type="InterPro" id="IPR001584">
    <property type="entry name" value="Integrase_cat-core"/>
</dbReference>
<dbReference type="SUPFAM" id="SSF53098">
    <property type="entry name" value="Ribonuclease H-like"/>
    <property type="match status" value="1"/>
</dbReference>
<dbReference type="InterPro" id="IPR012337">
    <property type="entry name" value="RNaseH-like_sf"/>
</dbReference>
<dbReference type="InterPro" id="IPR036397">
    <property type="entry name" value="RNaseH_sf"/>
</dbReference>
<dbReference type="PROSITE" id="PS50994">
    <property type="entry name" value="INTEGRASE"/>
    <property type="match status" value="1"/>
</dbReference>
<evidence type="ECO:0000313" key="2">
    <source>
        <dbReference type="EMBL" id="GBL92082.1"/>
    </source>
</evidence>
<reference evidence="2 3" key="1">
    <citation type="journal article" date="2019" name="Sci. Rep.">
        <title>Orb-weaving spider Araneus ventricosus genome elucidates the spidroin gene catalogue.</title>
        <authorList>
            <person name="Kono N."/>
            <person name="Nakamura H."/>
            <person name="Ohtoshi R."/>
            <person name="Moran D.A.P."/>
            <person name="Shinohara A."/>
            <person name="Yoshida Y."/>
            <person name="Fujiwara M."/>
            <person name="Mori M."/>
            <person name="Tomita M."/>
            <person name="Arakawa K."/>
        </authorList>
    </citation>
    <scope>NUCLEOTIDE SEQUENCE [LARGE SCALE GENOMIC DNA]</scope>
</reference>
<name>A0A4Y2BIJ0_ARAVE</name>
<dbReference type="GO" id="GO:0015074">
    <property type="term" value="P:DNA integration"/>
    <property type="evidence" value="ECO:0007669"/>
    <property type="project" value="InterPro"/>
</dbReference>